<reference evidence="4 5" key="1">
    <citation type="submission" date="2024-05" db="EMBL/GenBank/DDBJ databases">
        <title>Genetic variation in Jamaican populations of the coffee berry borer (Hypothenemus hampei).</title>
        <authorList>
            <person name="Errbii M."/>
            <person name="Myrie A."/>
        </authorList>
    </citation>
    <scope>NUCLEOTIDE SEQUENCE [LARGE SCALE GENOMIC DNA]</scope>
    <source>
        <strain evidence="4">JA-Hopewell-2020-01-JO</strain>
        <tissue evidence="4">Whole body</tissue>
    </source>
</reference>
<dbReference type="AlphaFoldDB" id="A0ABD1F9H9"/>
<evidence type="ECO:0000313" key="4">
    <source>
        <dbReference type="EMBL" id="KAL1514108.1"/>
    </source>
</evidence>
<feature type="transmembrane region" description="Helical" evidence="2">
    <location>
        <begin position="885"/>
        <end position="909"/>
    </location>
</feature>
<evidence type="ECO:0000256" key="3">
    <source>
        <dbReference type="SAM" id="SignalP"/>
    </source>
</evidence>
<proteinExistence type="predicted"/>
<keyword evidence="3" id="KW-0732">Signal</keyword>
<feature type="signal peptide" evidence="3">
    <location>
        <begin position="1"/>
        <end position="20"/>
    </location>
</feature>
<feature type="region of interest" description="Disordered" evidence="1">
    <location>
        <begin position="993"/>
        <end position="1119"/>
    </location>
</feature>
<evidence type="ECO:0008006" key="6">
    <source>
        <dbReference type="Google" id="ProtNLM"/>
    </source>
</evidence>
<feature type="chain" id="PRO_5044798186" description="Cadherin domain-containing protein" evidence="3">
    <location>
        <begin position="21"/>
        <end position="1119"/>
    </location>
</feature>
<sequence length="1119" mass="124559">MKALVFMILCMFLIIRKVKAQECVQLPNPAISDLNYDVEIFAITVDDTVGNDISFEITRNDAGITNEKAASYFTFSITESEGERNLSMSTTSAFENFGKEAYSNGDELIAIAIIVAITCSGQATNVVMTLSVKDSHRHKPIFNQDKYEFSLPMPMVPSTYFTLNGDVTVTDENFSNTDMKFEISPEDFLVTYNRIDNKTFQAIFSPIQVVNIKTEQTYTLAAINSIGNRTEVPFLITTDPEISLDLPEFGKSIYTYEYSQEELNLKDDEVSIKTDKPEQAQISLIGDYAEYFSYQFDNVASFKLIVNSTNSLPTNVIGPIIVVATFTTDALATVAFLINIVKVIPSFTSEFYNGTLDLDTRVINWPQPVYVSDAVKVELSENVLNLFTIDSTTFEIAPTDQLSQSNFDDNSNMIFSITATSATSNQAEAIIIVSIQNINNSKLQFSDVVYRGSYNQESDSNTVTLEDDIEFLGLSDFDGISITAEESYKTNFDFQFDKSKSKWEIYVPNGLSTAVLNENSKLAIVITATNLTESTTAVLILTLPEKLDIEFGKQFYRASYVKSEDDTADQVLLEEPITITGTTVDNIKISLDDYADYFEVQLNDDYWDITILKNLPSDIITTKNTLATTLVVTRDADNSILATSILIVSLPSNASTDAIPLFAYPTYSGEYVNSDSPTVNLKEPIYLSPDSPVSDAVITISPGNFSTNFELVSVNGKYGLQVVTRLSENDLDEFSNIVFTLVATSTQKAEGYATLVIALPKRTRDESVHIENREILFSGTYDNGKFTSPSITLQLDNDAALDDISVEITNDLGIDDKYFSYTYENRKLSIEVGELPDEILKNTSVVPLKLAITDKNTQDTIQAVVNIEIKSDGGNNNENSSTIGYIVAISILAVLLLLLLGAGIVYWYLKLRTRTYEEMINNDEETGTKPVRFIKNETKQPNEEMFTKPLRRPTGIAMGVANILPESSSTTDGAAAPSPESERKVVFDENIKEIENSPADQPTELQSVANRRPTKFVFGNPMETSLDRENRRESSDYNDTLGDRSLQLEPKKTVAFDEKVERMHIESTEEPDESSNDASNDDNDDNEADQEESNTEKTEDDLMVQDEGNLPSHILKEIF</sequence>
<feature type="compositionally biased region" description="Basic and acidic residues" evidence="1">
    <location>
        <begin position="1025"/>
        <end position="1035"/>
    </location>
</feature>
<gene>
    <name evidence="4" type="ORF">ABEB36_003425</name>
</gene>
<feature type="compositionally biased region" description="Basic and acidic residues" evidence="1">
    <location>
        <begin position="1049"/>
        <end position="1067"/>
    </location>
</feature>
<evidence type="ECO:0000256" key="1">
    <source>
        <dbReference type="SAM" id="MobiDB-lite"/>
    </source>
</evidence>
<evidence type="ECO:0000313" key="5">
    <source>
        <dbReference type="Proteomes" id="UP001566132"/>
    </source>
</evidence>
<evidence type="ECO:0000256" key="2">
    <source>
        <dbReference type="SAM" id="Phobius"/>
    </source>
</evidence>
<dbReference type="EMBL" id="JBDJPC010000002">
    <property type="protein sequence ID" value="KAL1514108.1"/>
    <property type="molecule type" value="Genomic_DNA"/>
</dbReference>
<feature type="compositionally biased region" description="Polar residues" evidence="1">
    <location>
        <begin position="998"/>
        <end position="1009"/>
    </location>
</feature>
<keyword evidence="5" id="KW-1185">Reference proteome</keyword>
<feature type="compositionally biased region" description="Acidic residues" evidence="1">
    <location>
        <begin position="1068"/>
        <end position="1104"/>
    </location>
</feature>
<organism evidence="4 5">
    <name type="scientific">Hypothenemus hampei</name>
    <name type="common">Coffee berry borer</name>
    <dbReference type="NCBI Taxonomy" id="57062"/>
    <lineage>
        <taxon>Eukaryota</taxon>
        <taxon>Metazoa</taxon>
        <taxon>Ecdysozoa</taxon>
        <taxon>Arthropoda</taxon>
        <taxon>Hexapoda</taxon>
        <taxon>Insecta</taxon>
        <taxon>Pterygota</taxon>
        <taxon>Neoptera</taxon>
        <taxon>Endopterygota</taxon>
        <taxon>Coleoptera</taxon>
        <taxon>Polyphaga</taxon>
        <taxon>Cucujiformia</taxon>
        <taxon>Curculionidae</taxon>
        <taxon>Scolytinae</taxon>
        <taxon>Hypothenemus</taxon>
    </lineage>
</organism>
<keyword evidence="2" id="KW-1133">Transmembrane helix</keyword>
<name>A0ABD1F9H9_HYPHA</name>
<comment type="caution">
    <text evidence="4">The sequence shown here is derived from an EMBL/GenBank/DDBJ whole genome shotgun (WGS) entry which is preliminary data.</text>
</comment>
<keyword evidence="2" id="KW-0472">Membrane</keyword>
<keyword evidence="2" id="KW-0812">Transmembrane</keyword>
<protein>
    <recommendedName>
        <fullName evidence="6">Cadherin domain-containing protein</fullName>
    </recommendedName>
</protein>
<dbReference type="Proteomes" id="UP001566132">
    <property type="component" value="Unassembled WGS sequence"/>
</dbReference>
<accession>A0ABD1F9H9</accession>